<dbReference type="PROSITE" id="PS51746">
    <property type="entry name" value="PPM_2"/>
    <property type="match status" value="1"/>
</dbReference>
<dbReference type="InterPro" id="IPR001932">
    <property type="entry name" value="PPM-type_phosphatase-like_dom"/>
</dbReference>
<keyword evidence="1" id="KW-0464">Manganese</keyword>
<dbReference type="PANTHER" id="PTHR12320:SF1">
    <property type="entry name" value="PROTEIN PHOSPHATASE PTC7 HOMOLOG"/>
    <property type="match status" value="1"/>
</dbReference>
<comment type="catalytic activity">
    <reaction evidence="1">
        <text>O-phospho-L-seryl-[protein] + H2O = L-seryl-[protein] + phosphate</text>
        <dbReference type="Rhea" id="RHEA:20629"/>
        <dbReference type="Rhea" id="RHEA-COMP:9863"/>
        <dbReference type="Rhea" id="RHEA-COMP:11604"/>
        <dbReference type="ChEBI" id="CHEBI:15377"/>
        <dbReference type="ChEBI" id="CHEBI:29999"/>
        <dbReference type="ChEBI" id="CHEBI:43474"/>
        <dbReference type="ChEBI" id="CHEBI:83421"/>
        <dbReference type="EC" id="3.1.3.16"/>
    </reaction>
</comment>
<accession>S9VCT4</accession>
<dbReference type="AlphaFoldDB" id="S9VCT4"/>
<comment type="catalytic activity">
    <reaction evidence="1">
        <text>O-phospho-L-threonyl-[protein] + H2O = L-threonyl-[protein] + phosphate</text>
        <dbReference type="Rhea" id="RHEA:47004"/>
        <dbReference type="Rhea" id="RHEA-COMP:11060"/>
        <dbReference type="Rhea" id="RHEA-COMP:11605"/>
        <dbReference type="ChEBI" id="CHEBI:15377"/>
        <dbReference type="ChEBI" id="CHEBI:30013"/>
        <dbReference type="ChEBI" id="CHEBI:43474"/>
        <dbReference type="ChEBI" id="CHEBI:61977"/>
        <dbReference type="EC" id="3.1.3.16"/>
    </reaction>
</comment>
<dbReference type="EMBL" id="LR877156">
    <property type="protein sequence ID" value="CAD2218848.1"/>
    <property type="molecule type" value="Genomic_DNA"/>
</dbReference>
<evidence type="ECO:0000313" key="3">
    <source>
        <dbReference type="EMBL" id="CAD2218848.1"/>
    </source>
</evidence>
<dbReference type="Gene3D" id="3.60.40.10">
    <property type="entry name" value="PPM-type phosphatase domain"/>
    <property type="match status" value="1"/>
</dbReference>
<dbReference type="GO" id="GO:0004722">
    <property type="term" value="F:protein serine/threonine phosphatase activity"/>
    <property type="evidence" value="ECO:0007669"/>
    <property type="project" value="UniProtKB-EC"/>
</dbReference>
<comment type="cofactor">
    <cofactor evidence="1">
        <name>Mg(2+)</name>
        <dbReference type="ChEBI" id="CHEBI:18420"/>
    </cofactor>
</comment>
<evidence type="ECO:0000259" key="2">
    <source>
        <dbReference type="PROSITE" id="PS51746"/>
    </source>
</evidence>
<keyword evidence="1" id="KW-0904">Protein phosphatase</keyword>
<dbReference type="GO" id="GO:0046872">
    <property type="term" value="F:metal ion binding"/>
    <property type="evidence" value="ECO:0007669"/>
    <property type="project" value="UniProtKB-UniRule"/>
</dbReference>
<keyword evidence="1" id="KW-0479">Metal-binding</keyword>
<feature type="domain" description="PPM-type phosphatase" evidence="2">
    <location>
        <begin position="26"/>
        <end position="287"/>
    </location>
</feature>
<comment type="cofactor">
    <cofactor evidence="1">
        <name>Mn(2+)</name>
        <dbReference type="ChEBI" id="CHEBI:29035"/>
    </cofactor>
</comment>
<dbReference type="InterPro" id="IPR036457">
    <property type="entry name" value="PPM-type-like_dom_sf"/>
</dbReference>
<evidence type="ECO:0000256" key="1">
    <source>
        <dbReference type="RuleBase" id="RU366020"/>
    </source>
</evidence>
<proteinExistence type="inferred from homology"/>
<evidence type="ECO:0000313" key="4">
    <source>
        <dbReference type="Proteomes" id="UP000515908"/>
    </source>
</evidence>
<protein>
    <recommendedName>
        <fullName evidence="1">Protein phosphatase</fullName>
        <ecNumber evidence="1">3.1.3.16</ecNumber>
    </recommendedName>
</protein>
<keyword evidence="4" id="KW-1185">Reference proteome</keyword>
<dbReference type="InterPro" id="IPR039123">
    <property type="entry name" value="PPTC7"/>
</dbReference>
<dbReference type="OrthoDB" id="60843at2759"/>
<dbReference type="Proteomes" id="UP000515908">
    <property type="component" value="Chromosome 12"/>
</dbReference>
<reference evidence="3 4" key="1">
    <citation type="submission" date="2020-08" db="EMBL/GenBank/DDBJ databases">
        <authorList>
            <person name="Newling K."/>
            <person name="Davey J."/>
            <person name="Forrester S."/>
        </authorList>
    </citation>
    <scope>NUCLEOTIDE SEQUENCE [LARGE SCALE GENOMIC DNA]</scope>
    <source>
        <strain evidence="4">Crithidia deanei Carvalho (ATCC PRA-265)</strain>
    </source>
</reference>
<dbReference type="SUPFAM" id="SSF81606">
    <property type="entry name" value="PP2C-like"/>
    <property type="match status" value="1"/>
</dbReference>
<dbReference type="EC" id="3.1.3.16" evidence="1"/>
<name>S9VCT4_9TRYP</name>
<comment type="similarity">
    <text evidence="1">Belongs to the PP2C family.</text>
</comment>
<organism evidence="3 4">
    <name type="scientific">Angomonas deanei</name>
    <dbReference type="NCBI Taxonomy" id="59799"/>
    <lineage>
        <taxon>Eukaryota</taxon>
        <taxon>Discoba</taxon>
        <taxon>Euglenozoa</taxon>
        <taxon>Kinetoplastea</taxon>
        <taxon>Metakinetoplastina</taxon>
        <taxon>Trypanosomatida</taxon>
        <taxon>Trypanosomatidae</taxon>
        <taxon>Strigomonadinae</taxon>
        <taxon>Angomonas</taxon>
    </lineage>
</organism>
<dbReference type="PANTHER" id="PTHR12320">
    <property type="entry name" value="PROTEIN PHOSPHATASE 2C"/>
    <property type="match status" value="1"/>
</dbReference>
<dbReference type="SMART" id="SM00332">
    <property type="entry name" value="PP2Cc"/>
    <property type="match status" value="1"/>
</dbReference>
<dbReference type="VEuPathDB" id="TriTrypDB:ADEAN_000634100"/>
<dbReference type="SMART" id="SM00331">
    <property type="entry name" value="PP2C_SIG"/>
    <property type="match status" value="1"/>
</dbReference>
<keyword evidence="1" id="KW-0460">Magnesium</keyword>
<keyword evidence="1" id="KW-0378">Hydrolase</keyword>
<gene>
    <name evidence="3" type="ORF">ADEAN_000634100</name>
</gene>
<sequence length="337" mass="36959">MFNFTRRRSTLATTDRRALQFGQRGVCCLPHPEKQHRGGEDAFFSHPMALGVADGVGGMAKYGVDPAIFTRNIMRYCYEKISGSPVKPIGSENSNNENEKENTENKSVFASFPNLPAVELLTSALERALKDNIPGACPAVVVAMKEEKEASIVSLGDCGVVIVRGGRLLYRSTSQQHYFNCPYQMPNDTPRKGEQSSLLLQENDVLLLASDGVLDNVETDELVKVLANVRAENKNSCKEAADIIGQTASRNGHDEKFMSPFAKEAQKQGKRFRGGKLDDITALVARVTPLDQKTYFENLSQLGGRQCPRIIEEALGIGAFGGGSEKNWFGGFFNSKL</sequence>